<feature type="domain" description="Plastocyanin-like" evidence="2">
    <location>
        <begin position="1"/>
        <end position="47"/>
    </location>
</feature>
<name>Q2PD08_9BASI</name>
<reference evidence="3" key="1">
    <citation type="journal article" date="2005" name="Microb. Ecol.">
        <title>Patchiness and spatial distribution of laccase genes of ectomycorrhizal, saprotrophic, and unknown basidiomycetes in the upper horizons of a mixed forest cambisol.</title>
        <authorList>
            <person name="Luis P."/>
            <person name="Kellner H."/>
            <person name="Zimdars B."/>
            <person name="Langer U."/>
            <person name="Martin F."/>
            <person name="Buscot F."/>
        </authorList>
    </citation>
    <scope>NUCLEOTIDE SEQUENCE</scope>
</reference>
<dbReference type="AlphaFoldDB" id="Q2PD08"/>
<dbReference type="Pfam" id="PF07732">
    <property type="entry name" value="Cu-oxidase_3"/>
    <property type="match status" value="1"/>
</dbReference>
<evidence type="ECO:0000256" key="1">
    <source>
        <dbReference type="ARBA" id="ARBA00010609"/>
    </source>
</evidence>
<dbReference type="EC" id="1.10.3.2" evidence="3"/>
<dbReference type="EMBL" id="AJ622923">
    <property type="protein sequence ID" value="CAF22078.1"/>
    <property type="molecule type" value="Genomic_DNA"/>
</dbReference>
<dbReference type="InterPro" id="IPR011707">
    <property type="entry name" value="Cu-oxidase-like_N"/>
</dbReference>
<keyword evidence="3" id="KW-0560">Oxidoreductase</keyword>
<dbReference type="GO" id="GO:0005507">
    <property type="term" value="F:copper ion binding"/>
    <property type="evidence" value="ECO:0007669"/>
    <property type="project" value="InterPro"/>
</dbReference>
<feature type="non-terminal residue" evidence="3">
    <location>
        <position position="1"/>
    </location>
</feature>
<organism evidence="3">
    <name type="scientific">uncultured Basidiomycota</name>
    <dbReference type="NCBI Taxonomy" id="175244"/>
    <lineage>
        <taxon>Eukaryota</taxon>
        <taxon>Fungi</taxon>
        <taxon>Dikarya</taxon>
        <taxon>Basidiomycota</taxon>
        <taxon>environmental samples</taxon>
    </lineage>
</organism>
<accession>Q2PD08</accession>
<feature type="non-terminal residue" evidence="3">
    <location>
        <position position="47"/>
    </location>
</feature>
<gene>
    <name evidence="3" type="primary">lac</name>
</gene>
<evidence type="ECO:0000313" key="3">
    <source>
        <dbReference type="EMBL" id="CAF22078.1"/>
    </source>
</evidence>
<comment type="similarity">
    <text evidence="1">Belongs to the multicopper oxidase family.</text>
</comment>
<dbReference type="InterPro" id="IPR008972">
    <property type="entry name" value="Cupredoxin"/>
</dbReference>
<proteinExistence type="inferred from homology"/>
<protein>
    <submittedName>
        <fullName evidence="3">Laccase</fullName>
        <ecNumber evidence="3">1.10.3.2</ecNumber>
    </submittedName>
</protein>
<dbReference type="Gene3D" id="2.60.40.420">
    <property type="entry name" value="Cupredoxins - blue copper proteins"/>
    <property type="match status" value="1"/>
</dbReference>
<dbReference type="GO" id="GO:0052716">
    <property type="term" value="F:hydroquinone:oxygen oxidoreductase activity"/>
    <property type="evidence" value="ECO:0007669"/>
    <property type="project" value="UniProtKB-EC"/>
</dbReference>
<sequence length="47" mass="5346">HWHGFFQAILISPDGPTIFNQCHTAPVARLLSFYPMPNAAGTFWYHS</sequence>
<evidence type="ECO:0000259" key="2">
    <source>
        <dbReference type="Pfam" id="PF07732"/>
    </source>
</evidence>
<dbReference type="SUPFAM" id="SSF49503">
    <property type="entry name" value="Cupredoxins"/>
    <property type="match status" value="1"/>
</dbReference>